<protein>
    <submittedName>
        <fullName evidence="1">Uncharacterized protein</fullName>
    </submittedName>
</protein>
<sequence length="123" mass="14029">MELKEYTFELHERTTQIIYGLALTCDVSPSRALEMLLLANNNRRSKEEWEVWRRIAEAAPQAAQYEEEKGGEDLDYGEEAAIADLPIEDFTMAFETTIVWPWPRAAGDTITVLDATSEIMLES</sequence>
<proteinExistence type="predicted"/>
<reference evidence="1 2" key="1">
    <citation type="submission" date="2019-12" db="EMBL/GenBank/DDBJ databases">
        <title>Deinococcus sp. HMF7620 Genome sequencing and assembly.</title>
        <authorList>
            <person name="Kang H."/>
            <person name="Kim H."/>
            <person name="Joh K."/>
        </authorList>
    </citation>
    <scope>NUCLEOTIDE SEQUENCE [LARGE SCALE GENOMIC DNA]</scope>
    <source>
        <strain evidence="1 2">HMF7620</strain>
    </source>
</reference>
<dbReference type="EMBL" id="WQLB01000015">
    <property type="protein sequence ID" value="MVN87486.1"/>
    <property type="molecule type" value="Genomic_DNA"/>
</dbReference>
<keyword evidence="2" id="KW-1185">Reference proteome</keyword>
<comment type="caution">
    <text evidence="1">The sequence shown here is derived from an EMBL/GenBank/DDBJ whole genome shotgun (WGS) entry which is preliminary data.</text>
</comment>
<accession>A0A7C9IBM2</accession>
<evidence type="ECO:0000313" key="1">
    <source>
        <dbReference type="EMBL" id="MVN87486.1"/>
    </source>
</evidence>
<dbReference type="Proteomes" id="UP000483286">
    <property type="component" value="Unassembled WGS sequence"/>
</dbReference>
<evidence type="ECO:0000313" key="2">
    <source>
        <dbReference type="Proteomes" id="UP000483286"/>
    </source>
</evidence>
<dbReference type="AlphaFoldDB" id="A0A7C9IBM2"/>
<dbReference type="RefSeq" id="WP_157459541.1">
    <property type="nucleotide sequence ID" value="NZ_WQLB01000015.1"/>
</dbReference>
<name>A0A7C9IBM2_9DEIO</name>
<organism evidence="1 2">
    <name type="scientific">Deinococcus arboris</name>
    <dbReference type="NCBI Taxonomy" id="2682977"/>
    <lineage>
        <taxon>Bacteria</taxon>
        <taxon>Thermotogati</taxon>
        <taxon>Deinococcota</taxon>
        <taxon>Deinococci</taxon>
        <taxon>Deinococcales</taxon>
        <taxon>Deinococcaceae</taxon>
        <taxon>Deinococcus</taxon>
    </lineage>
</organism>
<gene>
    <name evidence="1" type="ORF">GO986_11995</name>
</gene>